<feature type="region of interest" description="Disordered" evidence="1">
    <location>
        <begin position="346"/>
        <end position="373"/>
    </location>
</feature>
<gene>
    <name evidence="3" type="ORF">g.14388</name>
</gene>
<proteinExistence type="predicted"/>
<dbReference type="EMBL" id="GGMR01010997">
    <property type="protein sequence ID" value="MBY23616.1"/>
    <property type="molecule type" value="Transcribed_RNA"/>
</dbReference>
<protein>
    <submittedName>
        <fullName evidence="3">Uncharacterized protein</fullName>
    </submittedName>
</protein>
<keyword evidence="2" id="KW-1133">Transmembrane helix</keyword>
<dbReference type="AlphaFoldDB" id="A0A2S2P3Z3"/>
<evidence type="ECO:0000256" key="2">
    <source>
        <dbReference type="SAM" id="Phobius"/>
    </source>
</evidence>
<accession>A0A2S2P3Z3</accession>
<sequence>MNHFHYYAVAFVFVIACNYIAHGIDISNIDLTQYHWESMADIKTYDPRTYHLEYIQGLCKRRRKRGFFSMKIPISMSFTNSVEGDEEETATTITTSNTDTDADTTIRTFASEMAETAAKVQAAYWDFMNSAQSKITHIVGIGTDVKRAMVEAAPYLPLVNKVATYIVPDLSQRDVLMLSVNVAALTTQGIKNYSSAEVAESSSESNVSATISQYATGIYNKLKNAFKSHFGNALDNASDEEKPHSSEETHNIFDTVKSKMSSFMTSFDSPITENNDDQIDTTIVTNTYIEDSQIPTTNTIITKTSKTFESGAEPILQTTNGETKHVILSNKLLQNGKHNIDRVITDMKNDSNSDENSANKSEEFDDDNDAEAYDDEYDDASMNVDDRNMINDNNVKINENDFKKVMQESMKLQPDFVQKLDGEELLKEIDESQKSLPNPKTDNRNVFNALIEELDIDQRVSDDKVNELIDGLEKITNYFISSGIKKNEILTTPPTLPMN</sequence>
<reference evidence="3" key="1">
    <citation type="submission" date="2018-04" db="EMBL/GenBank/DDBJ databases">
        <title>Transcriptome of Schizaphis graminum biotype I.</title>
        <authorList>
            <person name="Scully E.D."/>
            <person name="Geib S.M."/>
            <person name="Palmer N.A."/>
            <person name="Koch K."/>
            <person name="Bradshaw J."/>
            <person name="Heng-Moss T."/>
            <person name="Sarath G."/>
        </authorList>
    </citation>
    <scope>NUCLEOTIDE SEQUENCE</scope>
</reference>
<keyword evidence="2" id="KW-0472">Membrane</keyword>
<feature type="transmembrane region" description="Helical" evidence="2">
    <location>
        <begin position="6"/>
        <end position="24"/>
    </location>
</feature>
<keyword evidence="2" id="KW-0812">Transmembrane</keyword>
<evidence type="ECO:0000313" key="3">
    <source>
        <dbReference type="EMBL" id="MBY23616.1"/>
    </source>
</evidence>
<organism evidence="3">
    <name type="scientific">Schizaphis graminum</name>
    <name type="common">Green bug aphid</name>
    <dbReference type="NCBI Taxonomy" id="13262"/>
    <lineage>
        <taxon>Eukaryota</taxon>
        <taxon>Metazoa</taxon>
        <taxon>Ecdysozoa</taxon>
        <taxon>Arthropoda</taxon>
        <taxon>Hexapoda</taxon>
        <taxon>Insecta</taxon>
        <taxon>Pterygota</taxon>
        <taxon>Neoptera</taxon>
        <taxon>Paraneoptera</taxon>
        <taxon>Hemiptera</taxon>
        <taxon>Sternorrhyncha</taxon>
        <taxon>Aphidomorpha</taxon>
        <taxon>Aphidoidea</taxon>
        <taxon>Aphididae</taxon>
        <taxon>Aphidini</taxon>
        <taxon>Schizaphis</taxon>
    </lineage>
</organism>
<name>A0A2S2P3Z3_SCHGA</name>
<feature type="compositionally biased region" description="Acidic residues" evidence="1">
    <location>
        <begin position="363"/>
        <end position="373"/>
    </location>
</feature>
<evidence type="ECO:0000256" key="1">
    <source>
        <dbReference type="SAM" id="MobiDB-lite"/>
    </source>
</evidence>